<organism evidence="2 3">
    <name type="scientific">Oryzias melastigma</name>
    <name type="common">Marine medaka</name>
    <dbReference type="NCBI Taxonomy" id="30732"/>
    <lineage>
        <taxon>Eukaryota</taxon>
        <taxon>Metazoa</taxon>
        <taxon>Chordata</taxon>
        <taxon>Craniata</taxon>
        <taxon>Vertebrata</taxon>
        <taxon>Euteleostomi</taxon>
        <taxon>Actinopterygii</taxon>
        <taxon>Neopterygii</taxon>
        <taxon>Teleostei</taxon>
        <taxon>Neoteleostei</taxon>
        <taxon>Acanthomorphata</taxon>
        <taxon>Ovalentaria</taxon>
        <taxon>Atherinomorphae</taxon>
        <taxon>Beloniformes</taxon>
        <taxon>Adrianichthyidae</taxon>
        <taxon>Oryziinae</taxon>
        <taxon>Oryzias</taxon>
    </lineage>
</organism>
<dbReference type="Pfam" id="PF04749">
    <property type="entry name" value="PLAC8"/>
    <property type="match status" value="1"/>
</dbReference>
<dbReference type="AlphaFoldDB" id="A0A3B3D6J4"/>
<dbReference type="NCBIfam" id="TIGR01571">
    <property type="entry name" value="A_thal_Cys_rich"/>
    <property type="match status" value="1"/>
</dbReference>
<dbReference type="GeneTree" id="ENSGT00940000163701"/>
<proteinExistence type="inferred from homology"/>
<dbReference type="Proteomes" id="UP000261560">
    <property type="component" value="Unplaced"/>
</dbReference>
<dbReference type="PANTHER" id="PTHR15907">
    <property type="entry name" value="DUF614 FAMILY PROTEIN-RELATED"/>
    <property type="match status" value="1"/>
</dbReference>
<dbReference type="InterPro" id="IPR006461">
    <property type="entry name" value="PLAC_motif_containing"/>
</dbReference>
<sequence length="182" mass="20059">LKRPRLWICSRSVYAMAARTETEWNTALLDCFEDASTCCYGFWCGPCLACTVSGRFGECYCLPLCDILCTGAQISGTPMCVPPVAVSMRAAMRNRYGIKGSIVGDIAAACCCAWCAWCQMHRELKHRKKTPVVINVQQQNVINMQPAAMMMPTVPMMPAVPMAPLQMAPTYMGQPQTIMISN</sequence>
<keyword evidence="3" id="KW-1185">Reference proteome</keyword>
<dbReference type="Ensembl" id="ENSOMET00000006211.1">
    <property type="protein sequence ID" value="ENSOMEP00000025792.1"/>
    <property type="gene ID" value="ENSOMEG00000007277.1"/>
</dbReference>
<reference evidence="2" key="2">
    <citation type="submission" date="2025-09" db="UniProtKB">
        <authorList>
            <consortium name="Ensembl"/>
        </authorList>
    </citation>
    <scope>IDENTIFICATION</scope>
</reference>
<protein>
    <submittedName>
        <fullName evidence="2">Uncharacterized protein</fullName>
    </submittedName>
</protein>
<evidence type="ECO:0000313" key="2">
    <source>
        <dbReference type="Ensembl" id="ENSOMEP00000025792.1"/>
    </source>
</evidence>
<accession>A0A3B3D6J4</accession>
<evidence type="ECO:0000313" key="3">
    <source>
        <dbReference type="Proteomes" id="UP000261560"/>
    </source>
</evidence>
<evidence type="ECO:0000256" key="1">
    <source>
        <dbReference type="ARBA" id="ARBA00009024"/>
    </source>
</evidence>
<name>A0A3B3D6J4_ORYME</name>
<reference evidence="2" key="1">
    <citation type="submission" date="2025-08" db="UniProtKB">
        <authorList>
            <consortium name="Ensembl"/>
        </authorList>
    </citation>
    <scope>IDENTIFICATION</scope>
</reference>
<comment type="similarity">
    <text evidence="1">Belongs to the cornifelin family.</text>
</comment>